<dbReference type="InterPro" id="IPR013525">
    <property type="entry name" value="ABC2_TM"/>
</dbReference>
<evidence type="ECO:0000256" key="4">
    <source>
        <dbReference type="ARBA" id="ARBA00022475"/>
    </source>
</evidence>
<organism evidence="11 12">
    <name type="scientific">Nocardia terpenica</name>
    <dbReference type="NCBI Taxonomy" id="455432"/>
    <lineage>
        <taxon>Bacteria</taxon>
        <taxon>Bacillati</taxon>
        <taxon>Actinomycetota</taxon>
        <taxon>Actinomycetes</taxon>
        <taxon>Mycobacteriales</taxon>
        <taxon>Nocardiaceae</taxon>
        <taxon>Nocardia</taxon>
    </lineage>
</organism>
<keyword evidence="12" id="KW-1185">Reference proteome</keyword>
<evidence type="ECO:0000313" key="11">
    <source>
        <dbReference type="EMBL" id="KZM75313.1"/>
    </source>
</evidence>
<protein>
    <recommendedName>
        <fullName evidence="9">Transport permease protein</fullName>
    </recommendedName>
</protein>
<evidence type="ECO:0000256" key="3">
    <source>
        <dbReference type="ARBA" id="ARBA00022448"/>
    </source>
</evidence>
<dbReference type="RefSeq" id="WP_082870909.1">
    <property type="nucleotide sequence ID" value="NZ_JABMCZ010000001.1"/>
</dbReference>
<feature type="transmembrane region" description="Helical" evidence="9">
    <location>
        <begin position="114"/>
        <end position="135"/>
    </location>
</feature>
<dbReference type="OrthoDB" id="4526018at2"/>
<evidence type="ECO:0000259" key="10">
    <source>
        <dbReference type="PROSITE" id="PS51012"/>
    </source>
</evidence>
<accession>A0A164PAD3</accession>
<dbReference type="GO" id="GO:0046677">
    <property type="term" value="P:response to antibiotic"/>
    <property type="evidence" value="ECO:0007669"/>
    <property type="project" value="UniProtKB-KW"/>
</dbReference>
<dbReference type="PANTHER" id="PTHR30294">
    <property type="entry name" value="MEMBRANE COMPONENT OF ABC TRANSPORTER YHHJ-RELATED"/>
    <property type="match status" value="1"/>
</dbReference>
<evidence type="ECO:0000256" key="9">
    <source>
        <dbReference type="RuleBase" id="RU361157"/>
    </source>
</evidence>
<sequence>MLLHDSALARVRALSWADFHRIRSDPAQLIIMTVLPIGFMAFLTPIDKYQLRLAGGYPHANGVEQAGPGAIVLFAFFITSLLGASFFREHEWGTWDRLRAAPVRAAEIIAGKSFPLLVFSALQLTIVWVVAFWVFDLHSEGSVVWLALLTACLSIATWGFGIALVSVCKSIDQLTIIAQPISLALGGLGGTIAARDTLPDWAKSLSPVTPQYWALKGFRAVILEGGGFDAVATPCVVLLGVGAAGALIATFRFRLSHAKIGRS</sequence>
<keyword evidence="7 9" id="KW-0472">Membrane</keyword>
<comment type="caution">
    <text evidence="11">The sequence shown here is derived from an EMBL/GenBank/DDBJ whole genome shotgun (WGS) entry which is preliminary data.</text>
</comment>
<dbReference type="InterPro" id="IPR000412">
    <property type="entry name" value="ABC_2_transport"/>
</dbReference>
<keyword evidence="8" id="KW-0046">Antibiotic resistance</keyword>
<comment type="subcellular location">
    <subcellularLocation>
        <location evidence="1 9">Cell membrane</location>
        <topology evidence="1 9">Multi-pass membrane protein</topology>
    </subcellularLocation>
</comment>
<comment type="similarity">
    <text evidence="2 9">Belongs to the ABC-2 integral membrane protein family.</text>
</comment>
<dbReference type="Proteomes" id="UP000076512">
    <property type="component" value="Unassembled WGS sequence"/>
</dbReference>
<feature type="transmembrane region" description="Helical" evidence="9">
    <location>
        <begin position="174"/>
        <end position="194"/>
    </location>
</feature>
<dbReference type="InterPro" id="IPR051449">
    <property type="entry name" value="ABC-2_transporter_component"/>
</dbReference>
<feature type="transmembrane region" description="Helical" evidence="9">
    <location>
        <begin position="141"/>
        <end position="167"/>
    </location>
</feature>
<evidence type="ECO:0000256" key="1">
    <source>
        <dbReference type="ARBA" id="ARBA00004651"/>
    </source>
</evidence>
<name>A0A164PAD3_9NOCA</name>
<evidence type="ECO:0000256" key="8">
    <source>
        <dbReference type="ARBA" id="ARBA00023251"/>
    </source>
</evidence>
<gene>
    <name evidence="11" type="ORF">AWN90_18110</name>
</gene>
<feature type="domain" description="ABC transmembrane type-2" evidence="10">
    <location>
        <begin position="27"/>
        <end position="256"/>
    </location>
</feature>
<dbReference type="PIRSF" id="PIRSF006648">
    <property type="entry name" value="DrrB"/>
    <property type="match status" value="1"/>
</dbReference>
<keyword evidence="5 9" id="KW-0812">Transmembrane</keyword>
<keyword evidence="3 9" id="KW-0813">Transport</keyword>
<feature type="transmembrane region" description="Helical" evidence="9">
    <location>
        <begin position="231"/>
        <end position="253"/>
    </location>
</feature>
<keyword evidence="6 9" id="KW-1133">Transmembrane helix</keyword>
<evidence type="ECO:0000256" key="6">
    <source>
        <dbReference type="ARBA" id="ARBA00022989"/>
    </source>
</evidence>
<evidence type="ECO:0000256" key="7">
    <source>
        <dbReference type="ARBA" id="ARBA00023136"/>
    </source>
</evidence>
<dbReference type="PROSITE" id="PS51012">
    <property type="entry name" value="ABC_TM2"/>
    <property type="match status" value="1"/>
</dbReference>
<proteinExistence type="inferred from homology"/>
<evidence type="ECO:0000256" key="5">
    <source>
        <dbReference type="ARBA" id="ARBA00022692"/>
    </source>
</evidence>
<evidence type="ECO:0000256" key="2">
    <source>
        <dbReference type="ARBA" id="ARBA00007783"/>
    </source>
</evidence>
<feature type="transmembrane region" description="Helical" evidence="9">
    <location>
        <begin position="29"/>
        <end position="46"/>
    </location>
</feature>
<dbReference type="EMBL" id="LWGR01000003">
    <property type="protein sequence ID" value="KZM75313.1"/>
    <property type="molecule type" value="Genomic_DNA"/>
</dbReference>
<dbReference type="Pfam" id="PF01061">
    <property type="entry name" value="ABC2_membrane"/>
    <property type="match status" value="1"/>
</dbReference>
<dbReference type="PANTHER" id="PTHR30294:SF38">
    <property type="entry name" value="TRANSPORT PERMEASE PROTEIN"/>
    <property type="match status" value="1"/>
</dbReference>
<keyword evidence="4 9" id="KW-1003">Cell membrane</keyword>
<dbReference type="GO" id="GO:0043190">
    <property type="term" value="C:ATP-binding cassette (ABC) transporter complex"/>
    <property type="evidence" value="ECO:0007669"/>
    <property type="project" value="InterPro"/>
</dbReference>
<dbReference type="STRING" id="455432.AWN90_18110"/>
<reference evidence="11 12" key="1">
    <citation type="submission" date="2016-04" db="EMBL/GenBank/DDBJ databases">
        <authorList>
            <person name="Evans L.H."/>
            <person name="Alamgir A."/>
            <person name="Owens N."/>
            <person name="Weber N.D."/>
            <person name="Virtaneva K."/>
            <person name="Barbian K."/>
            <person name="Babar A."/>
            <person name="Rosenke K."/>
        </authorList>
    </citation>
    <scope>NUCLEOTIDE SEQUENCE [LARGE SCALE GENOMIC DNA]</scope>
    <source>
        <strain evidence="11 12">IFM 0406</strain>
    </source>
</reference>
<feature type="transmembrane region" description="Helical" evidence="9">
    <location>
        <begin position="66"/>
        <end position="87"/>
    </location>
</feature>
<evidence type="ECO:0000313" key="12">
    <source>
        <dbReference type="Proteomes" id="UP000076512"/>
    </source>
</evidence>
<dbReference type="AlphaFoldDB" id="A0A164PAD3"/>
<dbReference type="InterPro" id="IPR047817">
    <property type="entry name" value="ABC2_TM_bact-type"/>
</dbReference>
<dbReference type="GO" id="GO:0140359">
    <property type="term" value="F:ABC-type transporter activity"/>
    <property type="evidence" value="ECO:0007669"/>
    <property type="project" value="InterPro"/>
</dbReference>